<feature type="region of interest" description="Disordered" evidence="1">
    <location>
        <begin position="1"/>
        <end position="61"/>
    </location>
</feature>
<dbReference type="PANTHER" id="PTHR36723">
    <property type="entry name" value="F22C12.19"/>
    <property type="match status" value="1"/>
</dbReference>
<sequence length="689" mass="76308">MILGLKSQVNDKQQNFGETSMPVSLLSKHEGKASNREFDRKLSNGPDNKRPRLDQAESYTTNTQVDDGSIIFQKKLDLKRCSFADKARLIKTKRSLDGKRNDRKNFRSGTKIRYDTFSTKMGFPGIDSTFAGNNLLGAYGLKSDLSDITRHIDEVGISELLDGSYRYSNVNAEKGKKLPVVCESMLTSLRKAISLLPHDGLTDNNSNRKGPICLGKPDSSSLIQDCCHPSKFVDESTATKYPNAGDADLYQPKKILEHLAIPSVLDLNTLLEDLCLPSSISKSTKPPKNLHAASLPPFSWSSFHSSACKSADSSKQVSFKHAYQGKWVRIDCNSLLTGDSQNCFLDLEMLTVDSNEDPLQRSSALQDNHLDSSPKFLCGQPSTMEFQTSNCVEGNIPDDTRLEKGSNSSVLAHKQFKLVEDHTNCSSTSLECDNKASGLVRTSESEASLKFQGKNLDLPDHVRTTSKLCSTGVVPKDLHTLNEHVCSASSCSFSCKDAGECSRSLRNLSASNMSRHDYPPRELLAADILLEMARHGRALKFQTEDFGKIRWPKSSPQKATKNHKSISPMGRSEFFRTRNHDSVQTADRPYWEHKLVEKKNDMKNAGGATVKNSAQLEGEGGVSPYKSEKDLQVGARSLHNITVRSGSLIPTTRVGNSYESHQKLRKTTLSSLTVGTYIKDWSRGKNKHE</sequence>
<evidence type="ECO:0000256" key="1">
    <source>
        <dbReference type="SAM" id="MobiDB-lite"/>
    </source>
</evidence>
<evidence type="ECO:0000313" key="2">
    <source>
        <dbReference type="EMBL" id="KAG6537306.1"/>
    </source>
</evidence>
<name>A0A8J5I523_ZINOF</name>
<evidence type="ECO:0000313" key="3">
    <source>
        <dbReference type="Proteomes" id="UP000734854"/>
    </source>
</evidence>
<reference evidence="2 3" key="1">
    <citation type="submission" date="2020-08" db="EMBL/GenBank/DDBJ databases">
        <title>Plant Genome Project.</title>
        <authorList>
            <person name="Zhang R.-G."/>
        </authorList>
    </citation>
    <scope>NUCLEOTIDE SEQUENCE [LARGE SCALE GENOMIC DNA]</scope>
    <source>
        <tissue evidence="2">Rhizome</tissue>
    </source>
</reference>
<keyword evidence="3" id="KW-1185">Reference proteome</keyword>
<comment type="caution">
    <text evidence="2">The sequence shown here is derived from an EMBL/GenBank/DDBJ whole genome shotgun (WGS) entry which is preliminary data.</text>
</comment>
<gene>
    <name evidence="2" type="ORF">ZIOFF_002393</name>
</gene>
<dbReference type="PANTHER" id="PTHR36723:SF1">
    <property type="entry name" value="F22C12.19"/>
    <property type="match status" value="1"/>
</dbReference>
<dbReference type="OrthoDB" id="755659at2759"/>
<protein>
    <submittedName>
        <fullName evidence="2">Uncharacterized protein</fullName>
    </submittedName>
</protein>
<feature type="compositionally biased region" description="Basic and acidic residues" evidence="1">
    <location>
        <begin position="27"/>
        <end position="55"/>
    </location>
</feature>
<accession>A0A8J5I523</accession>
<dbReference type="EMBL" id="JACMSC010000001">
    <property type="protein sequence ID" value="KAG6537306.1"/>
    <property type="molecule type" value="Genomic_DNA"/>
</dbReference>
<dbReference type="AlphaFoldDB" id="A0A8J5I523"/>
<organism evidence="2 3">
    <name type="scientific">Zingiber officinale</name>
    <name type="common">Ginger</name>
    <name type="synonym">Amomum zingiber</name>
    <dbReference type="NCBI Taxonomy" id="94328"/>
    <lineage>
        <taxon>Eukaryota</taxon>
        <taxon>Viridiplantae</taxon>
        <taxon>Streptophyta</taxon>
        <taxon>Embryophyta</taxon>
        <taxon>Tracheophyta</taxon>
        <taxon>Spermatophyta</taxon>
        <taxon>Magnoliopsida</taxon>
        <taxon>Liliopsida</taxon>
        <taxon>Zingiberales</taxon>
        <taxon>Zingiberaceae</taxon>
        <taxon>Zingiber</taxon>
    </lineage>
</organism>
<proteinExistence type="predicted"/>
<dbReference type="Proteomes" id="UP000734854">
    <property type="component" value="Unassembled WGS sequence"/>
</dbReference>
<feature type="compositionally biased region" description="Polar residues" evidence="1">
    <location>
        <begin position="7"/>
        <end position="22"/>
    </location>
</feature>